<dbReference type="RefSeq" id="WP_129404232.1">
    <property type="nucleotide sequence ID" value="NZ_SBKP01000007.1"/>
</dbReference>
<evidence type="ECO:0000256" key="1">
    <source>
        <dbReference type="SAM" id="SignalP"/>
    </source>
</evidence>
<dbReference type="InterPro" id="IPR036182">
    <property type="entry name" value="PCuAC_sf"/>
</dbReference>
<dbReference type="InterPro" id="IPR007410">
    <property type="entry name" value="LpqE-like"/>
</dbReference>
<sequence length="156" mass="16546">MRLLHFAAVLAAPFALAACADPAPLYVDQAWIKLNPNPEAPSGGYFTIHGGPEAVALRGVRTEGALRIEMHDNVMKDGMMTMVPIDSVEVPAETKVAFAPGGKHLMIYGVNPAVVKEGKLSLMFIFSNGDRLPVDAVIQKAGAADAPMNGMDHDAH</sequence>
<dbReference type="PANTHER" id="PTHR36302">
    <property type="entry name" value="BLR7088 PROTEIN"/>
    <property type="match status" value="1"/>
</dbReference>
<comment type="caution">
    <text evidence="2">The sequence shown here is derived from an EMBL/GenBank/DDBJ whole genome shotgun (WGS) entry which is preliminary data.</text>
</comment>
<dbReference type="PANTHER" id="PTHR36302:SF1">
    <property type="entry name" value="COPPER CHAPERONE PCU(A)C"/>
    <property type="match status" value="1"/>
</dbReference>
<dbReference type="OrthoDB" id="9796962at2"/>
<protein>
    <submittedName>
        <fullName evidence="2">Copper chaperone PCu(A)C</fullName>
    </submittedName>
</protein>
<keyword evidence="3" id="KW-1185">Reference proteome</keyword>
<gene>
    <name evidence="2" type="ORF">EQG66_08855</name>
</gene>
<evidence type="ECO:0000313" key="2">
    <source>
        <dbReference type="EMBL" id="RXR28814.1"/>
    </source>
</evidence>
<dbReference type="PROSITE" id="PS51257">
    <property type="entry name" value="PROKAR_LIPOPROTEIN"/>
    <property type="match status" value="1"/>
</dbReference>
<dbReference type="EMBL" id="SBKP01000007">
    <property type="protein sequence ID" value="RXR28814.1"/>
    <property type="molecule type" value="Genomic_DNA"/>
</dbReference>
<accession>A0A4Q1KJL5</accession>
<dbReference type="Proteomes" id="UP000290958">
    <property type="component" value="Unassembled WGS sequence"/>
</dbReference>
<reference evidence="3" key="1">
    <citation type="submission" date="2019-01" db="EMBL/GenBank/DDBJ databases">
        <title>Cytophagaceae bacterium strain CAR-16.</title>
        <authorList>
            <person name="Chen W.-M."/>
        </authorList>
    </citation>
    <scope>NUCLEOTIDE SEQUENCE [LARGE SCALE GENOMIC DNA]</scope>
    <source>
        <strain evidence="3">CHR27</strain>
    </source>
</reference>
<dbReference type="Gene3D" id="2.60.40.1890">
    <property type="entry name" value="PCu(A)C copper chaperone"/>
    <property type="match status" value="1"/>
</dbReference>
<dbReference type="AlphaFoldDB" id="A0A4Q1KJL5"/>
<feature type="chain" id="PRO_5020635204" evidence="1">
    <location>
        <begin position="18"/>
        <end position="156"/>
    </location>
</feature>
<dbReference type="Pfam" id="PF04314">
    <property type="entry name" value="PCuAC"/>
    <property type="match status" value="1"/>
</dbReference>
<organism evidence="2 3">
    <name type="scientific">Sphingobium fluviale</name>
    <dbReference type="NCBI Taxonomy" id="2506423"/>
    <lineage>
        <taxon>Bacteria</taxon>
        <taxon>Pseudomonadati</taxon>
        <taxon>Pseudomonadota</taxon>
        <taxon>Alphaproteobacteria</taxon>
        <taxon>Sphingomonadales</taxon>
        <taxon>Sphingomonadaceae</taxon>
        <taxon>Sphingobium</taxon>
    </lineage>
</organism>
<dbReference type="InterPro" id="IPR058248">
    <property type="entry name" value="Lxx211020-like"/>
</dbReference>
<name>A0A4Q1KJL5_9SPHN</name>
<keyword evidence="1" id="KW-0732">Signal</keyword>
<dbReference type="SUPFAM" id="SSF110087">
    <property type="entry name" value="DR1885-like metal-binding protein"/>
    <property type="match status" value="1"/>
</dbReference>
<proteinExistence type="predicted"/>
<feature type="signal peptide" evidence="1">
    <location>
        <begin position="1"/>
        <end position="17"/>
    </location>
</feature>
<evidence type="ECO:0000313" key="3">
    <source>
        <dbReference type="Proteomes" id="UP000290958"/>
    </source>
</evidence>